<feature type="domain" description="Beta-galactosidase trimerisation" evidence="13">
    <location>
        <begin position="436"/>
        <end position="638"/>
    </location>
</feature>
<evidence type="ECO:0000256" key="9">
    <source>
        <dbReference type="PIRSR" id="PIRSR001084-1"/>
    </source>
</evidence>
<evidence type="ECO:0000256" key="1">
    <source>
        <dbReference type="ARBA" id="ARBA00001412"/>
    </source>
</evidence>
<dbReference type="SUPFAM" id="SSF52317">
    <property type="entry name" value="Class I glutamine amidotransferase-like"/>
    <property type="match status" value="1"/>
</dbReference>
<keyword evidence="11" id="KW-1133">Transmembrane helix</keyword>
<dbReference type="Gene3D" id="2.60.40.1180">
    <property type="entry name" value="Golgi alpha-mannosidase II"/>
    <property type="match status" value="1"/>
</dbReference>
<dbReference type="CDD" id="cd03143">
    <property type="entry name" value="A4_beta-galactosidase_middle_domain"/>
    <property type="match status" value="1"/>
</dbReference>
<comment type="catalytic activity">
    <reaction evidence="1 8">
        <text>Hydrolysis of terminal non-reducing beta-D-galactose residues in beta-D-galactosides.</text>
        <dbReference type="EC" id="3.2.1.23"/>
    </reaction>
</comment>
<feature type="domain" description="Glycoside hydrolase family 42 N-terminal" evidence="12">
    <location>
        <begin position="58"/>
        <end position="423"/>
    </location>
</feature>
<feature type="transmembrane region" description="Helical" evidence="11">
    <location>
        <begin position="21"/>
        <end position="41"/>
    </location>
</feature>
<dbReference type="Proteomes" id="UP000199421">
    <property type="component" value="Unassembled WGS sequence"/>
</dbReference>
<proteinExistence type="inferred from homology"/>
<evidence type="ECO:0000313" key="14">
    <source>
        <dbReference type="EMBL" id="SEL09916.1"/>
    </source>
</evidence>
<dbReference type="GO" id="GO:0046872">
    <property type="term" value="F:metal ion binding"/>
    <property type="evidence" value="ECO:0007669"/>
    <property type="project" value="UniProtKB-KW"/>
</dbReference>
<dbReference type="STRING" id="407022.SAMN05661044_01985"/>
<dbReference type="Gene3D" id="3.20.20.80">
    <property type="entry name" value="Glycosidases"/>
    <property type="match status" value="1"/>
</dbReference>
<keyword evidence="15" id="KW-1185">Reference proteome</keyword>
<dbReference type="InterPro" id="IPR003476">
    <property type="entry name" value="Glyco_hydro_42"/>
</dbReference>
<accession>A0A1H7MF34</accession>
<dbReference type="GO" id="GO:0004565">
    <property type="term" value="F:beta-galactosidase activity"/>
    <property type="evidence" value="ECO:0007669"/>
    <property type="project" value="UniProtKB-EC"/>
</dbReference>
<dbReference type="Gene3D" id="3.40.50.880">
    <property type="match status" value="1"/>
</dbReference>
<reference evidence="15" key="1">
    <citation type="submission" date="2016-10" db="EMBL/GenBank/DDBJ databases">
        <authorList>
            <person name="Varghese N."/>
            <person name="Submissions S."/>
        </authorList>
    </citation>
    <scope>NUCLEOTIDE SEQUENCE [LARGE SCALE GENOMIC DNA]</scope>
    <source>
        <strain evidence="15">DSM 18733</strain>
    </source>
</reference>
<feature type="active site" description="Nucleophile" evidence="9">
    <location>
        <position position="345"/>
    </location>
</feature>
<dbReference type="SUPFAM" id="SSF51445">
    <property type="entry name" value="(Trans)glycosidases"/>
    <property type="match status" value="1"/>
</dbReference>
<gene>
    <name evidence="14" type="ORF">SAMN05661044_01985</name>
</gene>
<evidence type="ECO:0000256" key="3">
    <source>
        <dbReference type="ARBA" id="ARBA00012756"/>
    </source>
</evidence>
<dbReference type="InterPro" id="IPR013529">
    <property type="entry name" value="Glyco_hydro_42_N"/>
</dbReference>
<evidence type="ECO:0000256" key="4">
    <source>
        <dbReference type="ARBA" id="ARBA00022723"/>
    </source>
</evidence>
<feature type="binding site" evidence="10">
    <location>
        <position position="192"/>
    </location>
    <ligand>
        <name>substrate</name>
    </ligand>
</feature>
<evidence type="ECO:0000259" key="13">
    <source>
        <dbReference type="Pfam" id="PF08532"/>
    </source>
</evidence>
<sequence length="707" mass="81556">MNKLTIIGNTAMKQKLIGYRTVISNLCKIYLPVILACLLMFQARAQYRFDNVLYGAAYYHEYMPSPRLDEDIQMMKEADLTVVRVGESTWSLFEPQEGVFEFAWMDTILNKMHAAGIKVILGTPTYSIPAWMAHKYPEVLAAHTGGRKAYYGIRQNMDITNPVYRKLSERVIRKMMEHFAEHPAIIGFQVDNEVEARGINNPGYFQGFVDYMKNKFHGDLKLLNREWGLNYWGMNINTWEEFYPRDGVTNPSYKNEWERYNRYRVAEFLNWQVDIVNEYKRKDQFVTHCFMPSFQNIDQLESFRQMQYPAINVYHDVQDGQNGQFIAYSGDYMRTVAKGNYLITETNAQATGWDARKQEPPYDGQLRQNVFAHLASGANMVEYWHWHTLHYGQETYWRGILGQDLQPNRIYNEFATTAKELKHIGEDLVNLKKENRVAILFSHDSYHALSFMPYTNKAHYPAGLVHSALYNQNIETDIVPCDELADFSKYKMLVIPPLYVANDNLLMKIDEFVKNGGYVVMLYKSGYTNEHSAVRATLAPGPLRKATGFYYQEYANIPPLSLKDNAFGLSGKEISEWYEFLVPETAKPLAYADHPFYGKWPVITENSYGKGKLVYVGTYPSQELLEKIVFQTAKDAGIITVENNYHFPIIIRSGKNQSGKALHYLFNYSGKSQTMNNPYPSGKELLSGQSTGKEITLGAWDVKIISE</sequence>
<comment type="similarity">
    <text evidence="2 8">Belongs to the glycosyl hydrolase 42 family.</text>
</comment>
<evidence type="ECO:0000256" key="11">
    <source>
        <dbReference type="SAM" id="Phobius"/>
    </source>
</evidence>
<dbReference type="EC" id="3.2.1.23" evidence="3 8"/>
<keyword evidence="7 8" id="KW-0326">Glycosidase</keyword>
<evidence type="ECO:0000256" key="2">
    <source>
        <dbReference type="ARBA" id="ARBA00005940"/>
    </source>
</evidence>
<evidence type="ECO:0000256" key="7">
    <source>
        <dbReference type="ARBA" id="ARBA00023295"/>
    </source>
</evidence>
<keyword evidence="5 8" id="KW-0378">Hydrolase</keyword>
<protein>
    <recommendedName>
        <fullName evidence="3 8">Beta-galactosidase</fullName>
        <shortName evidence="8">Beta-gal</shortName>
        <ecNumber evidence="3 8">3.2.1.23</ecNumber>
    </recommendedName>
</protein>
<keyword evidence="4" id="KW-0479">Metal-binding</keyword>
<dbReference type="InterPro" id="IPR017853">
    <property type="entry name" value="GH"/>
</dbReference>
<organism evidence="14 15">
    <name type="scientific">Olivibacter domesticus</name>
    <name type="common">Pseudosphingobacterium domesticum</name>
    <dbReference type="NCBI Taxonomy" id="407022"/>
    <lineage>
        <taxon>Bacteria</taxon>
        <taxon>Pseudomonadati</taxon>
        <taxon>Bacteroidota</taxon>
        <taxon>Sphingobacteriia</taxon>
        <taxon>Sphingobacteriales</taxon>
        <taxon>Sphingobacteriaceae</taxon>
        <taxon>Olivibacter</taxon>
    </lineage>
</organism>
<dbReference type="PANTHER" id="PTHR36447">
    <property type="entry name" value="BETA-GALACTOSIDASE GANA"/>
    <property type="match status" value="1"/>
</dbReference>
<keyword evidence="6" id="KW-0862">Zinc</keyword>
<evidence type="ECO:0000256" key="6">
    <source>
        <dbReference type="ARBA" id="ARBA00022833"/>
    </source>
</evidence>
<evidence type="ECO:0000313" key="15">
    <source>
        <dbReference type="Proteomes" id="UP000199421"/>
    </source>
</evidence>
<dbReference type="PANTHER" id="PTHR36447:SF2">
    <property type="entry name" value="BETA-GALACTOSIDASE YESZ"/>
    <property type="match status" value="1"/>
</dbReference>
<evidence type="ECO:0000256" key="8">
    <source>
        <dbReference type="PIRNR" id="PIRNR001084"/>
    </source>
</evidence>
<dbReference type="InterPro" id="IPR013738">
    <property type="entry name" value="Beta_galactosidase_Trimer"/>
</dbReference>
<feature type="active site" description="Proton donor" evidence="9">
    <location>
        <position position="193"/>
    </location>
</feature>
<evidence type="ECO:0000259" key="12">
    <source>
        <dbReference type="Pfam" id="PF02449"/>
    </source>
</evidence>
<dbReference type="GO" id="GO:0005975">
    <property type="term" value="P:carbohydrate metabolic process"/>
    <property type="evidence" value="ECO:0007669"/>
    <property type="project" value="InterPro"/>
</dbReference>
<keyword evidence="11" id="KW-0472">Membrane</keyword>
<evidence type="ECO:0000256" key="10">
    <source>
        <dbReference type="PIRSR" id="PIRSR001084-2"/>
    </source>
</evidence>
<dbReference type="EMBL" id="FOAF01000001">
    <property type="protein sequence ID" value="SEL09916.1"/>
    <property type="molecule type" value="Genomic_DNA"/>
</dbReference>
<dbReference type="Pfam" id="PF08532">
    <property type="entry name" value="Glyco_hydro_42M"/>
    <property type="match status" value="1"/>
</dbReference>
<dbReference type="PIRSF" id="PIRSF001084">
    <property type="entry name" value="B-galactosidase"/>
    <property type="match status" value="1"/>
</dbReference>
<feature type="binding site" evidence="10">
    <location>
        <position position="154"/>
    </location>
    <ligand>
        <name>substrate</name>
    </ligand>
</feature>
<dbReference type="AlphaFoldDB" id="A0A1H7MF34"/>
<name>A0A1H7MF34_OLID1</name>
<feature type="binding site" evidence="10">
    <location>
        <position position="353"/>
    </location>
    <ligand>
        <name>substrate</name>
    </ligand>
</feature>
<keyword evidence="11" id="KW-0812">Transmembrane</keyword>
<dbReference type="Pfam" id="PF02449">
    <property type="entry name" value="Glyco_hydro_42"/>
    <property type="match status" value="1"/>
</dbReference>
<evidence type="ECO:0000256" key="5">
    <source>
        <dbReference type="ARBA" id="ARBA00022801"/>
    </source>
</evidence>
<dbReference type="GO" id="GO:0009341">
    <property type="term" value="C:beta-galactosidase complex"/>
    <property type="evidence" value="ECO:0007669"/>
    <property type="project" value="InterPro"/>
</dbReference>
<dbReference type="InterPro" id="IPR029062">
    <property type="entry name" value="Class_I_gatase-like"/>
</dbReference>
<dbReference type="InterPro" id="IPR013780">
    <property type="entry name" value="Glyco_hydro_b"/>
</dbReference>